<keyword evidence="7 8" id="KW-0998">Cell outer membrane</keyword>
<dbReference type="SUPFAM" id="SSF49464">
    <property type="entry name" value="Carboxypeptidase regulatory domain-like"/>
    <property type="match status" value="1"/>
</dbReference>
<evidence type="ECO:0000256" key="9">
    <source>
        <dbReference type="RuleBase" id="RU003357"/>
    </source>
</evidence>
<evidence type="ECO:0000256" key="7">
    <source>
        <dbReference type="ARBA" id="ARBA00023237"/>
    </source>
</evidence>
<evidence type="ECO:0000256" key="3">
    <source>
        <dbReference type="ARBA" id="ARBA00022452"/>
    </source>
</evidence>
<dbReference type="EMBL" id="SMBZ01000023">
    <property type="protein sequence ID" value="TCV12563.1"/>
    <property type="molecule type" value="Genomic_DNA"/>
</dbReference>
<dbReference type="Gene3D" id="2.40.170.20">
    <property type="entry name" value="TonB-dependent receptor, beta-barrel domain"/>
    <property type="match status" value="1"/>
</dbReference>
<gene>
    <name evidence="13" type="ORF">EDC17_102312</name>
</gene>
<feature type="chain" id="PRO_5020301888" evidence="10">
    <location>
        <begin position="21"/>
        <end position="1038"/>
    </location>
</feature>
<evidence type="ECO:0000256" key="8">
    <source>
        <dbReference type="PROSITE-ProRule" id="PRU01360"/>
    </source>
</evidence>
<dbReference type="Gene3D" id="2.170.130.10">
    <property type="entry name" value="TonB-dependent receptor, plug domain"/>
    <property type="match status" value="1"/>
</dbReference>
<keyword evidence="14" id="KW-1185">Reference proteome</keyword>
<keyword evidence="4 8" id="KW-0812">Transmembrane</keyword>
<dbReference type="PROSITE" id="PS52016">
    <property type="entry name" value="TONB_DEPENDENT_REC_3"/>
    <property type="match status" value="1"/>
</dbReference>
<dbReference type="NCBIfam" id="TIGR04056">
    <property type="entry name" value="OMP_RagA_SusC"/>
    <property type="match status" value="1"/>
</dbReference>
<comment type="similarity">
    <text evidence="8 9">Belongs to the TonB-dependent receptor family.</text>
</comment>
<dbReference type="Gene3D" id="2.60.40.1120">
    <property type="entry name" value="Carboxypeptidase-like, regulatory domain"/>
    <property type="match status" value="1"/>
</dbReference>
<dbReference type="Pfam" id="PF07715">
    <property type="entry name" value="Plug"/>
    <property type="match status" value="1"/>
</dbReference>
<evidence type="ECO:0000256" key="1">
    <source>
        <dbReference type="ARBA" id="ARBA00004571"/>
    </source>
</evidence>
<evidence type="ECO:0000256" key="10">
    <source>
        <dbReference type="SAM" id="SignalP"/>
    </source>
</evidence>
<dbReference type="Pfam" id="PF00593">
    <property type="entry name" value="TonB_dep_Rec_b-barrel"/>
    <property type="match status" value="1"/>
</dbReference>
<evidence type="ECO:0000256" key="6">
    <source>
        <dbReference type="ARBA" id="ARBA00023136"/>
    </source>
</evidence>
<dbReference type="GO" id="GO:0009279">
    <property type="term" value="C:cell outer membrane"/>
    <property type="evidence" value="ECO:0007669"/>
    <property type="project" value="UniProtKB-SubCell"/>
</dbReference>
<dbReference type="InterPro" id="IPR000531">
    <property type="entry name" value="Beta-barrel_TonB"/>
</dbReference>
<dbReference type="NCBIfam" id="TIGR04057">
    <property type="entry name" value="SusC_RagA_signa"/>
    <property type="match status" value="1"/>
</dbReference>
<dbReference type="InterPro" id="IPR008969">
    <property type="entry name" value="CarboxyPept-like_regulatory"/>
</dbReference>
<dbReference type="SUPFAM" id="SSF56935">
    <property type="entry name" value="Porins"/>
    <property type="match status" value="1"/>
</dbReference>
<dbReference type="InterPro" id="IPR036942">
    <property type="entry name" value="Beta-barrel_TonB_sf"/>
</dbReference>
<dbReference type="InterPro" id="IPR012910">
    <property type="entry name" value="Plug_dom"/>
</dbReference>
<comment type="subcellular location">
    <subcellularLocation>
        <location evidence="1 8">Cell outer membrane</location>
        <topology evidence="1 8">Multi-pass membrane protein</topology>
    </subcellularLocation>
</comment>
<dbReference type="InterPro" id="IPR037066">
    <property type="entry name" value="Plug_dom_sf"/>
</dbReference>
<keyword evidence="3 8" id="KW-1134">Transmembrane beta strand</keyword>
<keyword evidence="10" id="KW-0732">Signal</keyword>
<keyword evidence="2 8" id="KW-0813">Transport</keyword>
<evidence type="ECO:0000259" key="11">
    <source>
        <dbReference type="Pfam" id="PF00593"/>
    </source>
</evidence>
<keyword evidence="6 8" id="KW-0472">Membrane</keyword>
<dbReference type="InterPro" id="IPR023997">
    <property type="entry name" value="TonB-dep_OMP_SusC/RagA_CS"/>
</dbReference>
<comment type="caution">
    <text evidence="13">The sequence shown here is derived from an EMBL/GenBank/DDBJ whole genome shotgun (WGS) entry which is preliminary data.</text>
</comment>
<organism evidence="13 14">
    <name type="scientific">Sphingobacterium alimentarium</name>
    <dbReference type="NCBI Taxonomy" id="797292"/>
    <lineage>
        <taxon>Bacteria</taxon>
        <taxon>Pseudomonadati</taxon>
        <taxon>Bacteroidota</taxon>
        <taxon>Sphingobacteriia</taxon>
        <taxon>Sphingobacteriales</taxon>
        <taxon>Sphingobacteriaceae</taxon>
        <taxon>Sphingobacterium</taxon>
    </lineage>
</organism>
<dbReference type="InterPro" id="IPR039426">
    <property type="entry name" value="TonB-dep_rcpt-like"/>
</dbReference>
<evidence type="ECO:0000256" key="4">
    <source>
        <dbReference type="ARBA" id="ARBA00022692"/>
    </source>
</evidence>
<sequence>MYKSKSFVKRVAFFSCFASVALCIPFQQVFSEPMNSSSHATSLLQKLYSGKVLDTEGQPLAGASVKNLVTNTTVSTDVNGIFSMPATAGDELSVTYTGYTTFKYIITANDNVLSIVLSSDMQDVEEVVVVGYNSLKESNISGAVGRVDMKVAEKRRVQDIAQMLQGQTSGVNITQSTGQPGDAIDIRVRGVGTIGNNSPLFIVDGIPTTNFSFINPADIESISVLKDASSASIYGSRAAAGVILVTTKSGKAGVTKFDVNAFTGFNNAVNLPTMMNTEQYLNTLEKAWGNSNSTGTNPYTLQKSRTDIANTDWLGELFEQGKTNSFQLSASGGTDRVSYMFSSGYYDQDGIVVYNNDKYRRLEMRSNVQAKLSDWLELKSNILVNHQDKMVVSSRGDVPGIIRHALLRPPVLGVYKDPSDPTYTTENPFTDLPFYVSPSNFQSNLYEWSQNPIALAYFSNNNVRQFKLFGNVEAAANILKDKSLRFRSNIGVELNFNHTKVFMQNFGDDERGEPTVDLGLGRHNRPNGLNEDRGEDYTITWNNILSYDKTLGEDHLVNALIGTEFINNQSSSINASRRRFEYTLDRFQYMDLGGTSQDLWNGGFANEWALFSIFSSATYSYKNRYSITGNLRADASSRFGSDNKWGYFPSVAVGWTVSNEDFFPSSSAMNYLKIRASTGRLGNQNIPNYAYLSLFSREGNITRYGNPQLRWESTLQNNLGVDMRFLNNKLEVIADIFHKKTKDILLTVSLPTFIGNVGATYVNAGQVDNKGFELSAKYRDRIGDNGNFSFGGNVTSVSNKVVALHENVPRIIGTYSRAEIGQPVDVYYGYQMEGIYQNTAEISNHLHGVSSPSTKPGDVRFKDLNGDGIINDEDRTFIGNAIPRWGYGFFAGFDYKGIDLNIFFQGVAKVNRYNDGMRIIDFDTRPFNYTTRMLGAWDGEGSSNSLPRVAFEDTGISKFSTLYIEDASYLRLKNVEIGYSFGKYVNRFGINNARLYVSAQNLFTWTNYKGLDPETTDLIDRGTYPQSKSILLGLNFNF</sequence>
<feature type="signal peptide" evidence="10">
    <location>
        <begin position="1"/>
        <end position="20"/>
    </location>
</feature>
<dbReference type="InterPro" id="IPR023996">
    <property type="entry name" value="TonB-dep_OMP_SusC/RagA"/>
</dbReference>
<evidence type="ECO:0000256" key="2">
    <source>
        <dbReference type="ARBA" id="ARBA00022448"/>
    </source>
</evidence>
<dbReference type="AlphaFoldDB" id="A0A4R3VW14"/>
<accession>A0A4R3VW14</accession>
<evidence type="ECO:0000313" key="14">
    <source>
        <dbReference type="Proteomes" id="UP000295197"/>
    </source>
</evidence>
<evidence type="ECO:0000313" key="13">
    <source>
        <dbReference type="EMBL" id="TCV12563.1"/>
    </source>
</evidence>
<feature type="domain" description="TonB-dependent receptor plug" evidence="12">
    <location>
        <begin position="138"/>
        <end position="242"/>
    </location>
</feature>
<name>A0A4R3VW14_9SPHI</name>
<feature type="domain" description="TonB-dependent receptor-like beta-barrel" evidence="11">
    <location>
        <begin position="443"/>
        <end position="1002"/>
    </location>
</feature>
<protein>
    <submittedName>
        <fullName evidence="13">TonB-linked SusC/RagA family outer membrane protein</fullName>
    </submittedName>
</protein>
<dbReference type="Proteomes" id="UP000295197">
    <property type="component" value="Unassembled WGS sequence"/>
</dbReference>
<evidence type="ECO:0000256" key="5">
    <source>
        <dbReference type="ARBA" id="ARBA00023077"/>
    </source>
</evidence>
<keyword evidence="5 9" id="KW-0798">TonB box</keyword>
<reference evidence="13 14" key="1">
    <citation type="submission" date="2019-03" db="EMBL/GenBank/DDBJ databases">
        <title>Genomic Encyclopedia of Type Strains, Phase IV (KMG-IV): sequencing the most valuable type-strain genomes for metagenomic binning, comparative biology and taxonomic classification.</title>
        <authorList>
            <person name="Goeker M."/>
        </authorList>
    </citation>
    <scope>NUCLEOTIDE SEQUENCE [LARGE SCALE GENOMIC DNA]</scope>
    <source>
        <strain evidence="13 14">DSM 22362</strain>
    </source>
</reference>
<evidence type="ECO:0000259" key="12">
    <source>
        <dbReference type="Pfam" id="PF07715"/>
    </source>
</evidence>
<dbReference type="Pfam" id="PF13715">
    <property type="entry name" value="CarbopepD_reg_2"/>
    <property type="match status" value="1"/>
</dbReference>
<proteinExistence type="inferred from homology"/>